<evidence type="ECO:0000313" key="1">
    <source>
        <dbReference type="EMBL" id="CAL1298552.1"/>
    </source>
</evidence>
<organism evidence="1 2">
    <name type="scientific">Larinioides sclopetarius</name>
    <dbReference type="NCBI Taxonomy" id="280406"/>
    <lineage>
        <taxon>Eukaryota</taxon>
        <taxon>Metazoa</taxon>
        <taxon>Ecdysozoa</taxon>
        <taxon>Arthropoda</taxon>
        <taxon>Chelicerata</taxon>
        <taxon>Arachnida</taxon>
        <taxon>Araneae</taxon>
        <taxon>Araneomorphae</taxon>
        <taxon>Entelegynae</taxon>
        <taxon>Araneoidea</taxon>
        <taxon>Araneidae</taxon>
        <taxon>Larinioides</taxon>
    </lineage>
</organism>
<evidence type="ECO:0000313" key="2">
    <source>
        <dbReference type="Proteomes" id="UP001497382"/>
    </source>
</evidence>
<accession>A0AAV2BQT9</accession>
<protein>
    <submittedName>
        <fullName evidence="1">Uncharacterized protein</fullName>
    </submittedName>
</protein>
<dbReference type="AlphaFoldDB" id="A0AAV2BQT9"/>
<keyword evidence="2" id="KW-1185">Reference proteome</keyword>
<dbReference type="EMBL" id="CAXIEN010000464">
    <property type="protein sequence ID" value="CAL1298552.1"/>
    <property type="molecule type" value="Genomic_DNA"/>
</dbReference>
<gene>
    <name evidence="1" type="ORF">LARSCL_LOCUS20890</name>
</gene>
<proteinExistence type="predicted"/>
<dbReference type="Proteomes" id="UP001497382">
    <property type="component" value="Unassembled WGS sequence"/>
</dbReference>
<name>A0AAV2BQT9_9ARAC</name>
<sequence length="54" mass="6426">MTQILTFQTDCYEESSFLISNLLNHILKASEIPFMMYLEVIHVHLKRLKRISDN</sequence>
<comment type="caution">
    <text evidence="1">The sequence shown here is derived from an EMBL/GenBank/DDBJ whole genome shotgun (WGS) entry which is preliminary data.</text>
</comment>
<reference evidence="1 2" key="1">
    <citation type="submission" date="2024-04" db="EMBL/GenBank/DDBJ databases">
        <authorList>
            <person name="Rising A."/>
            <person name="Reimegard J."/>
            <person name="Sonavane S."/>
            <person name="Akerstrom W."/>
            <person name="Nylinder S."/>
            <person name="Hedman E."/>
            <person name="Kallberg Y."/>
        </authorList>
    </citation>
    <scope>NUCLEOTIDE SEQUENCE [LARGE SCALE GENOMIC DNA]</scope>
</reference>